<dbReference type="Pfam" id="PF24883">
    <property type="entry name" value="NPHP3_N"/>
    <property type="match status" value="1"/>
</dbReference>
<accession>Q2H361</accession>
<name>Q2H361_CHAGB</name>
<proteinExistence type="predicted"/>
<dbReference type="VEuPathDB" id="FungiDB:CHGG_03785"/>
<evidence type="ECO:0000256" key="3">
    <source>
        <dbReference type="SAM" id="Phobius"/>
    </source>
</evidence>
<evidence type="ECO:0000313" key="6">
    <source>
        <dbReference type="Proteomes" id="UP000001056"/>
    </source>
</evidence>
<dbReference type="STRING" id="306901.Q2H361"/>
<feature type="region of interest" description="Disordered" evidence="2">
    <location>
        <begin position="15"/>
        <end position="90"/>
    </location>
</feature>
<feature type="compositionally biased region" description="Basic and acidic residues" evidence="2">
    <location>
        <begin position="76"/>
        <end position="90"/>
    </location>
</feature>
<keyword evidence="6" id="KW-1185">Reference proteome</keyword>
<dbReference type="InterPro" id="IPR027417">
    <property type="entry name" value="P-loop_NTPase"/>
</dbReference>
<dbReference type="SUPFAM" id="SSF52540">
    <property type="entry name" value="P-loop containing nucleoside triphosphate hydrolases"/>
    <property type="match status" value="1"/>
</dbReference>
<feature type="compositionally biased region" description="Basic and acidic residues" evidence="2">
    <location>
        <begin position="49"/>
        <end position="64"/>
    </location>
</feature>
<keyword evidence="3" id="KW-0472">Membrane</keyword>
<feature type="domain" description="Nephrocystin 3-like N-terminal" evidence="4">
    <location>
        <begin position="375"/>
        <end position="540"/>
    </location>
</feature>
<feature type="transmembrane region" description="Helical" evidence="3">
    <location>
        <begin position="1199"/>
        <end position="1221"/>
    </location>
</feature>
<evidence type="ECO:0000313" key="5">
    <source>
        <dbReference type="EMBL" id="EAQ87166.1"/>
    </source>
</evidence>
<feature type="transmembrane region" description="Helical" evidence="3">
    <location>
        <begin position="1306"/>
        <end position="1331"/>
    </location>
</feature>
<sequence>MARYFKRLQQKVKSLRGHTEAIDSASASHSSRPVSETGAAPLPSTGDNLKTENDASALPEEKPGIRNAVVAPVAESKTKNDPSSLRKEDPIDKDADVALVFLSRDRQDLWREAFLKLDDAERAALDFAPATDSDGGRGPEKKQEDMGLAIRKILESANAIKKKDEEKRYTTKINKIIDGTTKVKSLIDAGMAYDPTMYGQLGWAVLSFGLQMAINAREMREFALDSSEYMVNIIARYSIYELQYSGTAHPSDTTDALQKFEEGVTAVYTSILKFLGKMREYLNQNWLVHGAAAVVPKAERTLSKTKESIVEQDLAVQDWLPILEHESVQGQFQAVLKKLDALAKPTYQDDKQKQKLERNIRSRAEVDFSQKYQPGAWFLKHIDFQLWADARCSCGFWLHGDMGAGKTVLTSTVIEHFEQLYKGSSGGALAYFYCSASEPTRADPLNILQEILRQLASTEPGLDIFREWQKKKKPSSLTRDAVLRLILQMVNLNAHRQTTIVIDGLDEIDRGGTGLTSITDALQYLIEAADGLVKVFVSSRPESRIRDQLQSWSGISVDPGSTRSDIDTYIELEVDRLLRHKSRVASLKPKVKQTLKERAGGMFRYVQMSTEWICHGESPLEINQAIAELPSELGGIYHGLFERIQSRRKIHQDYARLAISWILGAALTLRARDVLQAIIAGIDDVDDVAILETTMDDVLTACEGLVTYNQARDVLEFGHVSVLEYIQKEKQDLYDQAQVHLRIGTTCVRVLEGMKQIYHSPEPKSNNNSKNSSDNGWDILRQRMEFIGHWACFSCPTIKELPSRGRNARTFIQYANLMWAYHCASSGAIIRVGSAFGSAKTILLNGQDHDAYGILQFISEERLIYMPYRGSPHDRTLHWITQFAVATSGFASLPVRLLVVTHTGPDGELQEALIEGPPSAIFMECVGGLPILTTYPPTLLLNLLAYALPALVPTLSKLWIASLDPTLVATTDVYTYIGVVAEVLNEGLPRAAWSVIGDRASRTWGQRLRLTHTLVVVQGVLGAILSLGFLGGARAFAGGAGIQLGCNMTAAAAGLGYFLVMVSWKEHRRQKEMRRVDGEDAQGGQSEMESDMSLAPSIKALMVILRPGLLTLAESAIRNALYLWLVSNIVSMGQTYATAWSVFNTIRWGLVMVPVQALEATALAFVGHQWGAWRRSIGTSTLRPGRTSLRTVLGIVKPALISLGLAMVVEVPLAVFLSLWGARSFARYLGGSDEVAEVTAYMWRTIDWCYIFYAASTQLSTILLATRPKWYLYQSLVSNLLYVLPWAIVCQVKALDAGNAWTYHSLVFGGSLVFSFVDVLLVDAVWVWTLVAGKAKLEVFRE</sequence>
<evidence type="ECO:0000259" key="4">
    <source>
        <dbReference type="Pfam" id="PF24883"/>
    </source>
</evidence>
<dbReference type="RefSeq" id="XP_001222999.1">
    <property type="nucleotide sequence ID" value="XM_001222998.1"/>
</dbReference>
<dbReference type="PANTHER" id="PTHR10039">
    <property type="entry name" value="AMELOGENIN"/>
    <property type="match status" value="1"/>
</dbReference>
<protein>
    <recommendedName>
        <fullName evidence="4">Nephrocystin 3-like N-terminal domain-containing protein</fullName>
    </recommendedName>
</protein>
<reference evidence="6" key="1">
    <citation type="journal article" date="2015" name="Genome Announc.">
        <title>Draft genome sequence of the cellulolytic fungus Chaetomium globosum.</title>
        <authorList>
            <person name="Cuomo C.A."/>
            <person name="Untereiner W.A."/>
            <person name="Ma L.-J."/>
            <person name="Grabherr M."/>
            <person name="Birren B.W."/>
        </authorList>
    </citation>
    <scope>NUCLEOTIDE SEQUENCE [LARGE SCALE GENOMIC DNA]</scope>
    <source>
        <strain evidence="6">ATCC 6205 / CBS 148.51 / DSM 1962 / NBRC 6347 / NRRL 1970</strain>
    </source>
</reference>
<feature type="transmembrane region" description="Helical" evidence="3">
    <location>
        <begin position="1042"/>
        <end position="1064"/>
    </location>
</feature>
<dbReference type="eggNOG" id="ENOG502RBVG">
    <property type="taxonomic scope" value="Eukaryota"/>
</dbReference>
<feature type="transmembrane region" description="Helical" evidence="3">
    <location>
        <begin position="1241"/>
        <end position="1264"/>
    </location>
</feature>
<dbReference type="Gene3D" id="3.40.50.300">
    <property type="entry name" value="P-loop containing nucleotide triphosphate hydrolases"/>
    <property type="match status" value="1"/>
</dbReference>
<keyword evidence="3" id="KW-0812">Transmembrane</keyword>
<gene>
    <name evidence="5" type="ORF">CHGG_03785</name>
</gene>
<dbReference type="InterPro" id="IPR056884">
    <property type="entry name" value="NPHP3-like_N"/>
</dbReference>
<evidence type="ECO:0000256" key="2">
    <source>
        <dbReference type="SAM" id="MobiDB-lite"/>
    </source>
</evidence>
<organism evidence="5 6">
    <name type="scientific">Chaetomium globosum (strain ATCC 6205 / CBS 148.51 / DSM 1962 / NBRC 6347 / NRRL 1970)</name>
    <name type="common">Soil fungus</name>
    <dbReference type="NCBI Taxonomy" id="306901"/>
    <lineage>
        <taxon>Eukaryota</taxon>
        <taxon>Fungi</taxon>
        <taxon>Dikarya</taxon>
        <taxon>Ascomycota</taxon>
        <taxon>Pezizomycotina</taxon>
        <taxon>Sordariomycetes</taxon>
        <taxon>Sordariomycetidae</taxon>
        <taxon>Sordariales</taxon>
        <taxon>Chaetomiaceae</taxon>
        <taxon>Chaetomium</taxon>
    </lineage>
</organism>
<evidence type="ECO:0000256" key="1">
    <source>
        <dbReference type="ARBA" id="ARBA00022737"/>
    </source>
</evidence>
<dbReference type="Proteomes" id="UP000001056">
    <property type="component" value="Unassembled WGS sequence"/>
</dbReference>
<dbReference type="PANTHER" id="PTHR10039:SF16">
    <property type="entry name" value="GPI INOSITOL-DEACYLASE"/>
    <property type="match status" value="1"/>
</dbReference>
<keyword evidence="1" id="KW-0677">Repeat</keyword>
<keyword evidence="3" id="KW-1133">Transmembrane helix</keyword>
<dbReference type="GeneID" id="4391521"/>
<dbReference type="EMBL" id="CH408032">
    <property type="protein sequence ID" value="EAQ87166.1"/>
    <property type="molecule type" value="Genomic_DNA"/>
</dbReference>
<dbReference type="InParanoid" id="Q2H361"/>
<feature type="transmembrane region" description="Helical" evidence="3">
    <location>
        <begin position="1276"/>
        <end position="1294"/>
    </location>
</feature>
<dbReference type="HOGENOM" id="CLU_258274_0_0_1"/>
<feature type="transmembrane region" description="Helical" evidence="3">
    <location>
        <begin position="1010"/>
        <end position="1030"/>
    </location>
</feature>
<dbReference type="OrthoDB" id="2119662at2759"/>
<feature type="transmembrane region" description="Helical" evidence="3">
    <location>
        <begin position="1121"/>
        <end position="1140"/>
    </location>
</feature>